<accession>A0ACD3Y4E5</accession>
<protein>
    <submittedName>
        <fullName evidence="1">MARTX multifunctional-autoprocessing repeats-in-toxin holotoxin RtxA</fullName>
    </submittedName>
</protein>
<dbReference type="EMBL" id="CP093255">
    <property type="protein sequence ID" value="UNH37876.1"/>
    <property type="molecule type" value="Genomic_DNA"/>
</dbReference>
<sequence length="3599" mass="392116">MDKRINKISNKEEIIKKDSYEKEITEVNNESVSSSNGLFKEKESNRLLPKNRRQKRDIVSFFEYNIMGSYEGNEEDNDVDAIAITPATLFSGLTDGLRINTHGGNDNIKVATLAVTINTGSGNDTVVGGTAYMSITNPDGDLNVSGASGYAQIHSLGTGNINYVGATGGVELVHQAITGHTYAKTYSLYNKFKRMGGNGNLIVEGVGGYNEIYSSANVGNININLSGGYNSITRQGGVGDINGNGIAAYNEIISRVWQGDINIDLLGGYNKVTHSGRKGNINSKAISVYNNIVSNVVHGDVNANLLAAHNSVSHFGQKGNVNIKGISAFNYIYSSVIDGDINVNLTAGYNKIIREHNNLLLNPSDIQKPETTGDISFWGNGIANYIVSDVDNGQVNFEGNGIANIINHRSKQGDTYFRGTGGANIVLKTGQQGDLVFEGQGIANVVVNKVSHGTTTIEAKGVANVFIRQGNGKYNANLLAMANISIMSGDNEERNKLYMLGGLNTHTHLGHGDNLWLAAGGLNLLTHQGNGNLTTSVAGGGNVITKIGNGNIKANMLGMGNILTQINQGDREKENHLWAIAVGGANIITKQGVGDLQAFMGGGLNVLTHLGDGESFGLMVGGGNILTKVGHGNVSGIMFGLGNIFTQIGDGRTIGIMGAAGNIFTKVGDGQIIAAMLGGGNLFTHIGVGNTYAFMAGIGNIFTKVNDSDNEDDVIALMIAKANIFTQIGHGTTVIVMAAKGNIATKVGNGCILNAMLAVGNIFTHVGDGETFSIMLGKANVLTKVGDGFTAALLAGSANILTHVHRGDSTTLGIFLGKINIMNKVGSGTSLGLMFGDANIMNHVGDGITGALAMGKANIITKVGDGFMGVVAKAKGNVITHIGDGPTAGLLFGKANILTKVGDGALVGLLVSDGGNVMTHLSQREPSNTVAFAKGKANLINKIGSGLSINALWGKANIATQIGNGERYNFAKGRANIISKIGEGREITLVQGDANIITHLGDGDDYVGTKGKANIVTKVGDGRLISVAKGDSNIISQIGTGMGVNILWGKLNIATKMGNGLQINVLKAKGNITTTVGTGTNIVAAYGDTHINTKIGAGTAINALWGNYILTSHIGDGTNIAVMKGKGNANIHIGDGLMIHATYARNNIAIKVGNGDFYALSVASSNTQSNKLAALFDNIKQSVLGNAASQAINELISGKNALISGNSSGVDDIHISPVPDKLAGLMLTENTSLAAPLESSLTHQLSELKAPDLDSLAEQFSVENASSNTTAINTTERVQSTTDNSTLGSVSPDILQPVMQDKQAALEIQQRLNKEKNRHLSHAQLSLDQLNHSQPQELVHNGDEIQQSLLANSSILSDQATDIAQRAIFFSQPEITNIQQPLSSGIHWRQQYAAQFIHQTQDKAQQQLADSSQILNTIEQQLSTNYRQVKTSVLQSEQALINTESDYTVIEPNINITQQQVAQKVAQAVEQQNETNNSKNQALNRSTAAKDAAERQIIVSNKKLAAQSIDEVKALKQNDDYRPQRTTATVSGLALNKLNDVELENEDLDGSSESEIVLNIDTAGIRASEQPIDGRLSNQIKLDQFTPLISAAQQVLSQTELFDQSLAPEGINQRRNSALAENRFTNDYLAPLWEQGGQKVESSSSTVIDPSDHEIDYTLDDIHRSLILAESSVDSRPIKKLLARLKQWLPTFSGDPINDMDLLQKSAPRALQHAMANALANRYLIEERIHGAGGGKTYLQWLNYLLEQQSVRTTKSTDIDSVEQQLIATYNQRYLSAQINLLLTTQSLIHANHLNKINLLDNETIKIKKQHIVEHVNQQFKHNLEQNGMTKNNQINGLNNEEASYQKLMDSIKNSQESSYFQLNSSHQTLAISVNPNYEGQSEGQYIYSLYDPDIGIQSFDHYADFQQMTDRLYQAPITNYFAEQHSKAREQSTVLEMGYNQYKNSKIITSDSVWKQAIEGEAQYVIQQLQAQKKVLSIGNKSYVQIISDDNDIITVELTTPTEKKLQIQISKEKIRHIEKGEIFVDRQKNNNTKNSDIKCLINILEKNLAKILIYSHAEKIAIKPAEFHQGINIEVLKNSNINPLTFNPCDILDKINHDLNKSSTLLSTIDFIDLKTFTPNSAAIHKEWQEMLRNINTIRQVYFPHDIARYFATLKQYRVGNCGDRALYAAHLIINDHNYQGEVELLKLTGDGDHVFVRIGGDSPDALILDPWTGRYFHHSVMDRMLFNPNNHKIDVHQTFAQLKTLFSDLSKIDILQQQLAPLGPKRKTGLKLTITPEMTPFEMRKAEYQRQGILVAEGSFGLVICDPKEPHLLIKDMGQAYESAVNEAIYFNRFYGDGSADVHRDGQGNVYLTMLKVPGTVVSSLSAQQLPINARELYLTMVADLADRNIYHQDLHLGNVMYDAENQRFWPIDFESSQDADQSRNVNSQIAVAQFERGLHLLGGDDALNQTSERLLYNSQVDNWMRLDVNSTNIIGNNSINDSENHPSQSYQSQYDTQLIIQLENDITVAKAAANLAGKHPKNTVIVQLDSAGDYRVVYGDPSLIQGKIRWQLVGHGRELSQDNHQADHRSLAGYSADQLAVNLARFQTNFQANNILALSPHKISLVGCSLIGEDKQQGFARDFMQSLAEQQIRCKISARNSEVAVDLYGHKQTRDEHGKWNKKHASNKVVLDWNDNNHIVSYQEPIRQGIAEGEIDIHRMGLNQQPKIAYGVIGDDREIYTPPPRSEPPTAPQSTEAEKSVSYSGNIEVQIGDGESTLLNWGTSNAVIKVGNGGVKAVNFGDNNLLLHIGDGDSKHSINIGGYQAFEGAQIFIGSRNISFNHGRSNDVILMAEKSIPLPPLVNPFDGAARMAQQLQQIADAGEQNGRLKTQDQQWSLAGVQKYLHEMATLDGYSNVDYTTLTELNSQYQRSGRGLDADIEANLNKRFSQWLSGNPSQADGQKLSRAQKLQQLNQKITFNFAVGGQGEDIQLTHGNWNFIFGDNIQSILDTNIGSLFGIISQQYSATGLPKTTWTYAIDDMPRQFKHRMLQRMASINADTTLADIFGVQYSATGALISIDNQPLDTQGILLELSEIMFQFGGEQLSKFTDPQAILNSLQANLALGQEGIRTTLQQHGLIEKHSEIAADPNSIDQPSDDENLLFDHPHSATASAIDSQPEARNFGFNSLQLPNIFAMLFNRDKQSEMATKLTEISSEFTKDILNMEQKTVDFLRHSGFLKNDGDFHLSMGNYNFNWGGDGNDLGAYTGDNNNFWGGRGDDTFYGSGLSNLFSGGEGDDIGVLTGRENTMFGGKGDDFGLVAGRVNSLYMGDGNDKAFVFGENGIIEMGTGGDYAIVSGNFNQVSMQQGQDYAVVIGNNNKLSLGEGNDLATIFGNENQMHAQEGHDRLKLMGYHSVISGGTGRDHLIASNLSKFSVFDGGEDNDIISLGGYENQFYGGGGSNSFIVSKDIISNRVMDIQANDYIVLKGLDRHNLGFERSNNDLRLWFKRFELPQGAQQQFESLGVVTFNNYFAETLATERAKIVIHANERESDNQRDYMALTGEAVDQLVNLMGHSGINYSALKQHSGSILNGIDEQIVIGINQAWGDVVQQRGYVA</sequence>
<evidence type="ECO:0000313" key="1">
    <source>
        <dbReference type="EMBL" id="UNH37876.1"/>
    </source>
</evidence>
<organism evidence="1 2">
    <name type="scientific">Moellerella wisconsensis</name>
    <dbReference type="NCBI Taxonomy" id="158849"/>
    <lineage>
        <taxon>Bacteria</taxon>
        <taxon>Pseudomonadati</taxon>
        <taxon>Pseudomonadota</taxon>
        <taxon>Gammaproteobacteria</taxon>
        <taxon>Enterobacterales</taxon>
        <taxon>Morganellaceae</taxon>
        <taxon>Moellerella</taxon>
    </lineage>
</organism>
<evidence type="ECO:0000313" key="2">
    <source>
        <dbReference type="Proteomes" id="UP000829420"/>
    </source>
</evidence>
<proteinExistence type="predicted"/>
<dbReference type="Proteomes" id="UP000829420">
    <property type="component" value="Chromosome"/>
</dbReference>
<gene>
    <name evidence="1" type="primary">rtxA</name>
    <name evidence="1" type="ORF">MNY70_10160</name>
</gene>
<name>A0ACD3Y4E5_9GAMM</name>
<reference evidence="1" key="1">
    <citation type="submission" date="2022-03" db="EMBL/GenBank/DDBJ databases">
        <title>ESBL-producing Moellerella wisconsensis and Escherichia marmotae isolated from wild game meat.</title>
        <authorList>
            <person name="Biggel M."/>
        </authorList>
    </citation>
    <scope>NUCLEOTIDE SEQUENCE</scope>
    <source>
        <strain evidence="1">W1</strain>
    </source>
</reference>
<keyword evidence="2" id="KW-1185">Reference proteome</keyword>